<name>A0A2G5RUA6_9BACL</name>
<dbReference type="EMBL" id="PEDM01000001">
    <property type="protein sequence ID" value="PIC06296.1"/>
    <property type="molecule type" value="Genomic_DNA"/>
</dbReference>
<evidence type="ECO:0000313" key="2">
    <source>
        <dbReference type="Proteomes" id="UP000230559"/>
    </source>
</evidence>
<comment type="caution">
    <text evidence="1">The sequence shown here is derived from an EMBL/GenBank/DDBJ whole genome shotgun (WGS) entry which is preliminary data.</text>
</comment>
<protein>
    <submittedName>
        <fullName evidence="1">Uncharacterized protein</fullName>
    </submittedName>
</protein>
<proteinExistence type="predicted"/>
<sequence length="123" mass="14495">MYRVEYLAYKNRIYAQATGALTVSDVKNYVKEITDIIHQRVREQWTFFADLRGMDQLNDECYVEINKLRQVMLSSPHRLKKSAVVVDNLINQIKSAKAMNALEETFTEEYFLHPKQAEDFLDE</sequence>
<dbReference type="RefSeq" id="WP_035049685.1">
    <property type="nucleotide sequence ID" value="NZ_PEDM01000001.1"/>
</dbReference>
<gene>
    <name evidence="1" type="ORF">CS060_01905</name>
</gene>
<organism evidence="1 2">
    <name type="scientific">Anoxybacillus flavithermus</name>
    <dbReference type="NCBI Taxonomy" id="33934"/>
    <lineage>
        <taxon>Bacteria</taxon>
        <taxon>Bacillati</taxon>
        <taxon>Bacillota</taxon>
        <taxon>Bacilli</taxon>
        <taxon>Bacillales</taxon>
        <taxon>Anoxybacillaceae</taxon>
        <taxon>Anoxybacillus</taxon>
    </lineage>
</organism>
<dbReference type="AlphaFoldDB" id="A0A2G5RUA6"/>
<dbReference type="Proteomes" id="UP000230559">
    <property type="component" value="Unassembled WGS sequence"/>
</dbReference>
<accession>A0A2G5RUA6</accession>
<evidence type="ECO:0000313" key="1">
    <source>
        <dbReference type="EMBL" id="PIC06296.1"/>
    </source>
</evidence>
<reference evidence="1 2" key="1">
    <citation type="submission" date="2017-10" db="EMBL/GenBank/DDBJ databases">
        <title>Draft genome sequence of Anoxybacillus flavithermus KU2-6-11 from caldera Uzon (Russia:Kamchtka).</title>
        <authorList>
            <person name="Korzhuk A.V."/>
            <person name="Rozanov A.S."/>
            <person name="Bryanskaya A.V."/>
            <person name="Peltek S.E."/>
        </authorList>
    </citation>
    <scope>NUCLEOTIDE SEQUENCE [LARGE SCALE GENOMIC DNA]</scope>
    <source>
        <strain evidence="1 2">KU2-6_11</strain>
    </source>
</reference>